<dbReference type="AlphaFoldDB" id="A0A6N7YM35"/>
<name>A0A6N7YM35_9PSEU</name>
<dbReference type="PRINTS" id="PR00080">
    <property type="entry name" value="SDRFAMILY"/>
</dbReference>
<dbReference type="SMART" id="SM00822">
    <property type="entry name" value="PKS_KR"/>
    <property type="match status" value="1"/>
</dbReference>
<dbReference type="CDD" id="cd05233">
    <property type="entry name" value="SDR_c"/>
    <property type="match status" value="1"/>
</dbReference>
<dbReference type="PANTHER" id="PTHR43477">
    <property type="entry name" value="DIHYDROANTICAPSIN 7-DEHYDROGENASE"/>
    <property type="match status" value="1"/>
</dbReference>
<dbReference type="Proteomes" id="UP000440096">
    <property type="component" value="Unassembled WGS sequence"/>
</dbReference>
<comment type="caution">
    <text evidence="4">The sequence shown here is derived from an EMBL/GenBank/DDBJ whole genome shotgun (WGS) entry which is preliminary data.</text>
</comment>
<comment type="similarity">
    <text evidence="1">Belongs to the short-chain dehydrogenases/reductases (SDR) family.</text>
</comment>
<reference evidence="4 5" key="1">
    <citation type="submission" date="2019-11" db="EMBL/GenBank/DDBJ databases">
        <title>Draft genome of Amycolatopsis RM579.</title>
        <authorList>
            <person name="Duangmal K."/>
            <person name="Mingma R."/>
        </authorList>
    </citation>
    <scope>NUCLEOTIDE SEQUENCE [LARGE SCALE GENOMIC DNA]</scope>
    <source>
        <strain evidence="4 5">RM579</strain>
    </source>
</reference>
<dbReference type="GO" id="GO:0016491">
    <property type="term" value="F:oxidoreductase activity"/>
    <property type="evidence" value="ECO:0007669"/>
    <property type="project" value="UniProtKB-KW"/>
</dbReference>
<dbReference type="SUPFAM" id="SSF51735">
    <property type="entry name" value="NAD(P)-binding Rossmann-fold domains"/>
    <property type="match status" value="1"/>
</dbReference>
<proteinExistence type="inferred from homology"/>
<keyword evidence="2" id="KW-0560">Oxidoreductase</keyword>
<dbReference type="InterPro" id="IPR036291">
    <property type="entry name" value="NAD(P)-bd_dom_sf"/>
</dbReference>
<evidence type="ECO:0000256" key="2">
    <source>
        <dbReference type="ARBA" id="ARBA00023002"/>
    </source>
</evidence>
<evidence type="ECO:0000259" key="3">
    <source>
        <dbReference type="SMART" id="SM00822"/>
    </source>
</evidence>
<evidence type="ECO:0000313" key="4">
    <source>
        <dbReference type="EMBL" id="MTD54015.1"/>
    </source>
</evidence>
<dbReference type="InterPro" id="IPR051122">
    <property type="entry name" value="SDR_DHRS6-like"/>
</dbReference>
<gene>
    <name evidence="4" type="ORF">GKO32_08480</name>
</gene>
<accession>A0A6N7YM35</accession>
<sequence>MTSDFAAAADMAGKIGVVTGASRGIGRTTTEVLVRGGATVVVVARTGSDLDALKDELADARGAVAPLITDIGSRDAFEDLGARVAALVGDRLDFLVNNAGVLPAGPIESYSAGDWDEALGINVRAVGMTSAALLPALRRSRSASIVNVSSIHALIGMPGRSVYAAGKGGVAALSKQLAIELAADGVRVNAVLPGAIRTSMNEAIFASDEFRARVESAIPLRRIGDPIDVARAIYFLCSEASSYVTGHALVVDGGHTSA</sequence>
<dbReference type="PANTHER" id="PTHR43477:SF1">
    <property type="entry name" value="DIHYDROANTICAPSIN 7-DEHYDROGENASE"/>
    <property type="match status" value="1"/>
</dbReference>
<dbReference type="FunFam" id="3.40.50.720:FF:000084">
    <property type="entry name" value="Short-chain dehydrogenase reductase"/>
    <property type="match status" value="1"/>
</dbReference>
<dbReference type="EMBL" id="WMBA01000009">
    <property type="protein sequence ID" value="MTD54015.1"/>
    <property type="molecule type" value="Genomic_DNA"/>
</dbReference>
<dbReference type="Gene3D" id="3.40.50.720">
    <property type="entry name" value="NAD(P)-binding Rossmann-like Domain"/>
    <property type="match status" value="1"/>
</dbReference>
<dbReference type="InterPro" id="IPR020904">
    <property type="entry name" value="Sc_DH/Rdtase_CS"/>
</dbReference>
<evidence type="ECO:0000313" key="5">
    <source>
        <dbReference type="Proteomes" id="UP000440096"/>
    </source>
</evidence>
<dbReference type="InterPro" id="IPR057326">
    <property type="entry name" value="KR_dom"/>
</dbReference>
<dbReference type="Pfam" id="PF13561">
    <property type="entry name" value="adh_short_C2"/>
    <property type="match status" value="1"/>
</dbReference>
<organism evidence="4 5">
    <name type="scientific">Amycolatopsis pithecellobii</name>
    <dbReference type="NCBI Taxonomy" id="664692"/>
    <lineage>
        <taxon>Bacteria</taxon>
        <taxon>Bacillati</taxon>
        <taxon>Actinomycetota</taxon>
        <taxon>Actinomycetes</taxon>
        <taxon>Pseudonocardiales</taxon>
        <taxon>Pseudonocardiaceae</taxon>
        <taxon>Amycolatopsis</taxon>
    </lineage>
</organism>
<evidence type="ECO:0000256" key="1">
    <source>
        <dbReference type="ARBA" id="ARBA00006484"/>
    </source>
</evidence>
<keyword evidence="5" id="KW-1185">Reference proteome</keyword>
<dbReference type="PROSITE" id="PS00061">
    <property type="entry name" value="ADH_SHORT"/>
    <property type="match status" value="1"/>
</dbReference>
<dbReference type="RefSeq" id="WP_154756249.1">
    <property type="nucleotide sequence ID" value="NZ_WMBA01000009.1"/>
</dbReference>
<feature type="domain" description="Ketoreductase" evidence="3">
    <location>
        <begin position="16"/>
        <end position="199"/>
    </location>
</feature>
<dbReference type="OrthoDB" id="3542748at2"/>
<protein>
    <submittedName>
        <fullName evidence="4">SDR family oxidoreductase</fullName>
    </submittedName>
</protein>
<dbReference type="InterPro" id="IPR002347">
    <property type="entry name" value="SDR_fam"/>
</dbReference>
<dbReference type="PRINTS" id="PR00081">
    <property type="entry name" value="GDHRDH"/>
</dbReference>